<evidence type="ECO:0000313" key="2">
    <source>
        <dbReference type="EMBL" id="MBB6208501.1"/>
    </source>
</evidence>
<keyword evidence="2" id="KW-0347">Helicase</keyword>
<feature type="domain" description="SF4 helicase" evidence="1">
    <location>
        <begin position="1"/>
        <end position="128"/>
    </location>
</feature>
<dbReference type="GO" id="GO:0006260">
    <property type="term" value="P:DNA replication"/>
    <property type="evidence" value="ECO:0007669"/>
    <property type="project" value="InterPro"/>
</dbReference>
<keyword evidence="2" id="KW-0547">Nucleotide-binding</keyword>
<dbReference type="EMBL" id="JACHFC010000008">
    <property type="protein sequence ID" value="MBB6208501.1"/>
    <property type="molecule type" value="Genomic_DNA"/>
</dbReference>
<proteinExistence type="predicted"/>
<dbReference type="Gene3D" id="3.40.50.300">
    <property type="entry name" value="P-loop containing nucleotide triphosphate hydrolases"/>
    <property type="match status" value="1"/>
</dbReference>
<evidence type="ECO:0000313" key="3">
    <source>
        <dbReference type="Proteomes" id="UP000575983"/>
    </source>
</evidence>
<dbReference type="InterPro" id="IPR027417">
    <property type="entry name" value="P-loop_NTPase"/>
</dbReference>
<dbReference type="Proteomes" id="UP000575983">
    <property type="component" value="Unassembled WGS sequence"/>
</dbReference>
<dbReference type="AlphaFoldDB" id="A0A7X0DK10"/>
<sequence>MVNRKFVIIGAWPSVGKTAFVLDMVNNICARQNQSVRFFTLEMSSKSIVKRLISLNSCIIEYHKPHKLSGKKTSSLAIINQFLKLSIFLFTLKHRIHELRAQAGQMKRIYDIQLIFIDYIGLIIPASE</sequence>
<keyword evidence="2" id="KW-0067">ATP-binding</keyword>
<dbReference type="GO" id="GO:0003678">
    <property type="term" value="F:DNA helicase activity"/>
    <property type="evidence" value="ECO:0007669"/>
    <property type="project" value="InterPro"/>
</dbReference>
<reference evidence="2 3" key="1">
    <citation type="submission" date="2020-08" db="EMBL/GenBank/DDBJ databases">
        <title>Genomic Encyclopedia of Type Strains, Phase IV (KMG-IV): sequencing the most valuable type-strain genomes for metagenomic binning, comparative biology and taxonomic classification.</title>
        <authorList>
            <person name="Goeker M."/>
        </authorList>
    </citation>
    <scope>NUCLEOTIDE SEQUENCE [LARGE SCALE GENOMIC DNA]</scope>
    <source>
        <strain evidence="2 3">DSM 17992</strain>
    </source>
</reference>
<dbReference type="SUPFAM" id="SSF52540">
    <property type="entry name" value="P-loop containing nucleoside triphosphate hydrolases"/>
    <property type="match status" value="1"/>
</dbReference>
<dbReference type="GO" id="GO:0005524">
    <property type="term" value="F:ATP binding"/>
    <property type="evidence" value="ECO:0007669"/>
    <property type="project" value="InterPro"/>
</dbReference>
<comment type="caution">
    <text evidence="2">The sequence shown here is derived from an EMBL/GenBank/DDBJ whole genome shotgun (WGS) entry which is preliminary data.</text>
</comment>
<dbReference type="Pfam" id="PF03796">
    <property type="entry name" value="DnaB_C"/>
    <property type="match status" value="1"/>
</dbReference>
<dbReference type="InterPro" id="IPR007694">
    <property type="entry name" value="DNA_helicase_DnaB-like_C"/>
</dbReference>
<keyword evidence="2" id="KW-0378">Hydrolase</keyword>
<dbReference type="GO" id="GO:0005829">
    <property type="term" value="C:cytosol"/>
    <property type="evidence" value="ECO:0007669"/>
    <property type="project" value="TreeGrafter"/>
</dbReference>
<dbReference type="PROSITE" id="PS51199">
    <property type="entry name" value="SF4_HELICASE"/>
    <property type="match status" value="1"/>
</dbReference>
<evidence type="ECO:0000259" key="1">
    <source>
        <dbReference type="PROSITE" id="PS51199"/>
    </source>
</evidence>
<dbReference type="PANTHER" id="PTHR30153">
    <property type="entry name" value="REPLICATIVE DNA HELICASE DNAB"/>
    <property type="match status" value="1"/>
</dbReference>
<organism evidence="2 3">
    <name type="scientific">Borreliella lanei</name>
    <dbReference type="NCBI Taxonomy" id="373540"/>
    <lineage>
        <taxon>Bacteria</taxon>
        <taxon>Pseudomonadati</taxon>
        <taxon>Spirochaetota</taxon>
        <taxon>Spirochaetia</taxon>
        <taxon>Spirochaetales</taxon>
        <taxon>Borreliaceae</taxon>
        <taxon>Borreliella</taxon>
    </lineage>
</organism>
<protein>
    <submittedName>
        <fullName evidence="2">Replicative DNA helicase</fullName>
    </submittedName>
</protein>
<gene>
    <name evidence="2" type="ORF">HNQ06_001031</name>
</gene>
<dbReference type="RefSeq" id="WP_184107859.1">
    <property type="nucleotide sequence ID" value="NZ_CP179523.1"/>
</dbReference>
<keyword evidence="3" id="KW-1185">Reference proteome</keyword>
<accession>A0A7X0DK10</accession>
<name>A0A7X0DK10_9SPIR</name>
<dbReference type="PANTHER" id="PTHR30153:SF2">
    <property type="entry name" value="REPLICATIVE DNA HELICASE"/>
    <property type="match status" value="1"/>
</dbReference>